<feature type="transmembrane region" description="Helical" evidence="6">
    <location>
        <begin position="97"/>
        <end position="116"/>
    </location>
</feature>
<dbReference type="RefSeq" id="WP_375557271.1">
    <property type="nucleotide sequence ID" value="NZ_JBBVGT010000002.1"/>
</dbReference>
<accession>A0ABV5CDU8</accession>
<keyword evidence="2" id="KW-1003">Cell membrane</keyword>
<evidence type="ECO:0000256" key="2">
    <source>
        <dbReference type="ARBA" id="ARBA00022475"/>
    </source>
</evidence>
<comment type="subcellular location">
    <subcellularLocation>
        <location evidence="1">Cell membrane</location>
        <topology evidence="1">Multi-pass membrane protein</topology>
    </subcellularLocation>
</comment>
<evidence type="ECO:0000256" key="6">
    <source>
        <dbReference type="SAM" id="Phobius"/>
    </source>
</evidence>
<name>A0ABV5CDU8_9SPHI</name>
<feature type="transmembrane region" description="Helical" evidence="6">
    <location>
        <begin position="226"/>
        <end position="244"/>
    </location>
</feature>
<dbReference type="CDD" id="cd13128">
    <property type="entry name" value="MATE_Wzx_like"/>
    <property type="match status" value="1"/>
</dbReference>
<feature type="transmembrane region" description="Helical" evidence="6">
    <location>
        <begin position="58"/>
        <end position="76"/>
    </location>
</feature>
<reference evidence="7 8" key="1">
    <citation type="submission" date="2024-04" db="EMBL/GenBank/DDBJ databases">
        <title>Albibacterium profundi sp. nov., isolated from sediment of the Challenger Deep of Mariana Trench.</title>
        <authorList>
            <person name="Wang Y."/>
        </authorList>
    </citation>
    <scope>NUCLEOTIDE SEQUENCE [LARGE SCALE GENOMIC DNA]</scope>
    <source>
        <strain evidence="7 8">RHL897</strain>
    </source>
</reference>
<organism evidence="7 8">
    <name type="scientific">Albibacterium profundi</name>
    <dbReference type="NCBI Taxonomy" id="3134906"/>
    <lineage>
        <taxon>Bacteria</taxon>
        <taxon>Pseudomonadati</taxon>
        <taxon>Bacteroidota</taxon>
        <taxon>Sphingobacteriia</taxon>
        <taxon>Sphingobacteriales</taxon>
        <taxon>Sphingobacteriaceae</taxon>
        <taxon>Albibacterium</taxon>
    </lineage>
</organism>
<dbReference type="Pfam" id="PF13440">
    <property type="entry name" value="Polysacc_synt_3"/>
    <property type="match status" value="1"/>
</dbReference>
<evidence type="ECO:0000256" key="5">
    <source>
        <dbReference type="ARBA" id="ARBA00023136"/>
    </source>
</evidence>
<keyword evidence="8" id="KW-1185">Reference proteome</keyword>
<feature type="transmembrane region" description="Helical" evidence="6">
    <location>
        <begin position="402"/>
        <end position="420"/>
    </location>
</feature>
<dbReference type="Proteomes" id="UP001580928">
    <property type="component" value="Unassembled WGS sequence"/>
</dbReference>
<feature type="transmembrane region" description="Helical" evidence="6">
    <location>
        <begin position="186"/>
        <end position="205"/>
    </location>
</feature>
<keyword evidence="5 6" id="KW-0472">Membrane</keyword>
<evidence type="ECO:0000256" key="4">
    <source>
        <dbReference type="ARBA" id="ARBA00022989"/>
    </source>
</evidence>
<sequence>MKLPTLPGFDPQAFEKYFKNTSWLMLARIGSLLIKMFTGIAVANFLGSEQNGMLNFPMAIITFFMAASALGLDSYVTRELLHRPQAKNTLLGTAFGMRLLAGLLVLPLIYLSYFLVINFSSPNLGIPFEFIIIVSFVCIIQSINIIDSYFQSQVQGKKIMIVQIVGNLISALLKIGLIVTQAPLTYFVYALLADAIFLAAGYILMYSKSSESIFQWTFSRGVAIDLFRKAWPLAFSAILVSLYMKIDQVMISSYLGNGALGVYSTVVSLSESWYFIPVAAVSALFPAIMNARKDDSKRYIHRLQNLYDLMSFISLGIAIVVTFAAPWIYQLLYSADYVRGGGADVLAIHIWAGVFVFLGSASGQYLIAEGYTKLSLSRTAAGAIVNIILNIWWIPLYGIKGAAWASLIAYGISTFYIILIPKTRQQGIMMLKSIFQISFFKRIFS</sequence>
<dbReference type="EMBL" id="JBBVGT010000002">
    <property type="protein sequence ID" value="MFB5945737.1"/>
    <property type="molecule type" value="Genomic_DNA"/>
</dbReference>
<evidence type="ECO:0000256" key="3">
    <source>
        <dbReference type="ARBA" id="ARBA00022692"/>
    </source>
</evidence>
<gene>
    <name evidence="7" type="ORF">WKR92_07815</name>
</gene>
<evidence type="ECO:0000256" key="1">
    <source>
        <dbReference type="ARBA" id="ARBA00004651"/>
    </source>
</evidence>
<keyword evidence="4 6" id="KW-1133">Transmembrane helix</keyword>
<keyword evidence="3 6" id="KW-0812">Transmembrane</keyword>
<dbReference type="InterPro" id="IPR050833">
    <property type="entry name" value="Poly_Biosynth_Transport"/>
</dbReference>
<feature type="transmembrane region" description="Helical" evidence="6">
    <location>
        <begin position="128"/>
        <end position="147"/>
    </location>
</feature>
<feature type="transmembrane region" description="Helical" evidence="6">
    <location>
        <begin position="159"/>
        <end position="180"/>
    </location>
</feature>
<evidence type="ECO:0000313" key="8">
    <source>
        <dbReference type="Proteomes" id="UP001580928"/>
    </source>
</evidence>
<dbReference type="PANTHER" id="PTHR30250:SF11">
    <property type="entry name" value="O-ANTIGEN TRANSPORTER-RELATED"/>
    <property type="match status" value="1"/>
</dbReference>
<comment type="caution">
    <text evidence="7">The sequence shown here is derived from an EMBL/GenBank/DDBJ whole genome shotgun (WGS) entry which is preliminary data.</text>
</comment>
<feature type="transmembrane region" description="Helical" evidence="6">
    <location>
        <begin position="379"/>
        <end position="396"/>
    </location>
</feature>
<feature type="transmembrane region" description="Helical" evidence="6">
    <location>
        <begin position="272"/>
        <end position="289"/>
    </location>
</feature>
<dbReference type="PANTHER" id="PTHR30250">
    <property type="entry name" value="PST FAMILY PREDICTED COLANIC ACID TRANSPORTER"/>
    <property type="match status" value="1"/>
</dbReference>
<feature type="transmembrane region" description="Helical" evidence="6">
    <location>
        <begin position="309"/>
        <end position="328"/>
    </location>
</feature>
<evidence type="ECO:0000313" key="7">
    <source>
        <dbReference type="EMBL" id="MFB5945737.1"/>
    </source>
</evidence>
<proteinExistence type="predicted"/>
<feature type="transmembrane region" description="Helical" evidence="6">
    <location>
        <begin position="25"/>
        <end position="46"/>
    </location>
</feature>
<protein>
    <submittedName>
        <fullName evidence="7">Flippase</fullName>
    </submittedName>
</protein>
<feature type="transmembrane region" description="Helical" evidence="6">
    <location>
        <begin position="348"/>
        <end position="367"/>
    </location>
</feature>